<reference evidence="1" key="1">
    <citation type="submission" date="2022-08" db="EMBL/GenBank/DDBJ databases">
        <authorList>
            <person name="Kallberg Y."/>
            <person name="Tangrot J."/>
            <person name="Rosling A."/>
        </authorList>
    </citation>
    <scope>NUCLEOTIDE SEQUENCE</scope>
    <source>
        <strain evidence="1">Wild A</strain>
    </source>
</reference>
<gene>
    <name evidence="1" type="ORF">FWILDA_LOCUS11072</name>
</gene>
<evidence type="ECO:0000313" key="1">
    <source>
        <dbReference type="EMBL" id="CAI2183427.1"/>
    </source>
</evidence>
<dbReference type="EMBL" id="CAMKVN010003022">
    <property type="protein sequence ID" value="CAI2183427.1"/>
    <property type="molecule type" value="Genomic_DNA"/>
</dbReference>
<organism evidence="1 2">
    <name type="scientific">Funneliformis geosporum</name>
    <dbReference type="NCBI Taxonomy" id="1117311"/>
    <lineage>
        <taxon>Eukaryota</taxon>
        <taxon>Fungi</taxon>
        <taxon>Fungi incertae sedis</taxon>
        <taxon>Mucoromycota</taxon>
        <taxon>Glomeromycotina</taxon>
        <taxon>Glomeromycetes</taxon>
        <taxon>Glomerales</taxon>
        <taxon>Glomeraceae</taxon>
        <taxon>Funneliformis</taxon>
    </lineage>
</organism>
<comment type="caution">
    <text evidence="1">The sequence shown here is derived from an EMBL/GenBank/DDBJ whole genome shotgun (WGS) entry which is preliminary data.</text>
</comment>
<protein>
    <submittedName>
        <fullName evidence="1">14863_t:CDS:1</fullName>
    </submittedName>
</protein>
<proteinExistence type="predicted"/>
<sequence length="51" mass="5732">MGHVPVYRFKMLFIGKPDSEDRYPRNLTSISNIKYGISAGKPGSEMELGEN</sequence>
<evidence type="ECO:0000313" key="2">
    <source>
        <dbReference type="Proteomes" id="UP001153678"/>
    </source>
</evidence>
<dbReference type="Proteomes" id="UP001153678">
    <property type="component" value="Unassembled WGS sequence"/>
</dbReference>
<dbReference type="AlphaFoldDB" id="A0A9W4SWS0"/>
<name>A0A9W4SWS0_9GLOM</name>
<accession>A0A9W4SWS0</accession>
<keyword evidence="2" id="KW-1185">Reference proteome</keyword>